<evidence type="ECO:0000313" key="4">
    <source>
        <dbReference type="Proteomes" id="UP000019678"/>
    </source>
</evidence>
<dbReference type="InterPro" id="IPR050563">
    <property type="entry name" value="4-hydroxybenzoyl-CoA_TE"/>
</dbReference>
<proteinExistence type="inferred from homology"/>
<dbReference type="PANTHER" id="PTHR31793">
    <property type="entry name" value="4-HYDROXYBENZOYL-COA THIOESTERASE FAMILY MEMBER"/>
    <property type="match status" value="1"/>
</dbReference>
<dbReference type="InterPro" id="IPR029069">
    <property type="entry name" value="HotDog_dom_sf"/>
</dbReference>
<dbReference type="InterPro" id="IPR006684">
    <property type="entry name" value="YbgC/YbaW"/>
</dbReference>
<dbReference type="Gene3D" id="3.10.129.10">
    <property type="entry name" value="Hotdog Thioesterase"/>
    <property type="match status" value="1"/>
</dbReference>
<name>A0A017T2W2_9BACT</name>
<dbReference type="GO" id="GO:0047617">
    <property type="term" value="F:fatty acyl-CoA hydrolase activity"/>
    <property type="evidence" value="ECO:0007669"/>
    <property type="project" value="TreeGrafter"/>
</dbReference>
<keyword evidence="2" id="KW-0378">Hydrolase</keyword>
<accession>A0A017T2W2</accession>
<dbReference type="EMBL" id="ASRX01000044">
    <property type="protein sequence ID" value="EYF03569.1"/>
    <property type="molecule type" value="Genomic_DNA"/>
</dbReference>
<evidence type="ECO:0000313" key="3">
    <source>
        <dbReference type="EMBL" id="EYF03569.1"/>
    </source>
</evidence>
<reference evidence="3 4" key="1">
    <citation type="submission" date="2013-05" db="EMBL/GenBank/DDBJ databases">
        <title>Genome assembly of Chondromyces apiculatus DSM 436.</title>
        <authorList>
            <person name="Sharma G."/>
            <person name="Khatri I."/>
            <person name="Kaur C."/>
            <person name="Mayilraj S."/>
            <person name="Subramanian S."/>
        </authorList>
    </citation>
    <scope>NUCLEOTIDE SEQUENCE [LARGE SCALE GENOMIC DNA]</scope>
    <source>
        <strain evidence="3 4">DSM 436</strain>
    </source>
</reference>
<protein>
    <submittedName>
        <fullName evidence="3">4-hydroxybenzoyl-CoA thioesterase family protein</fullName>
    </submittedName>
</protein>
<comment type="caution">
    <text evidence="3">The sequence shown here is derived from an EMBL/GenBank/DDBJ whole genome shotgun (WGS) entry which is preliminary data.</text>
</comment>
<dbReference type="CDD" id="cd00586">
    <property type="entry name" value="4HBT"/>
    <property type="match status" value="1"/>
</dbReference>
<dbReference type="SUPFAM" id="SSF54637">
    <property type="entry name" value="Thioesterase/thiol ester dehydrase-isomerase"/>
    <property type="match status" value="1"/>
</dbReference>
<dbReference type="PROSITE" id="PS01328">
    <property type="entry name" value="4HBCOA_THIOESTERASE"/>
    <property type="match status" value="1"/>
</dbReference>
<dbReference type="PANTHER" id="PTHR31793:SF27">
    <property type="entry name" value="NOVEL THIOESTERASE SUPERFAMILY DOMAIN AND SAPOSIN A-TYPE DOMAIN CONTAINING PROTEIN (0610012H03RIK)"/>
    <property type="match status" value="1"/>
</dbReference>
<organism evidence="3 4">
    <name type="scientific">Chondromyces apiculatus DSM 436</name>
    <dbReference type="NCBI Taxonomy" id="1192034"/>
    <lineage>
        <taxon>Bacteria</taxon>
        <taxon>Pseudomonadati</taxon>
        <taxon>Myxococcota</taxon>
        <taxon>Polyangia</taxon>
        <taxon>Polyangiales</taxon>
        <taxon>Polyangiaceae</taxon>
        <taxon>Chondromyces</taxon>
    </lineage>
</organism>
<dbReference type="STRING" id="1192034.CAP_5360"/>
<dbReference type="RefSeq" id="WP_052375934.1">
    <property type="nucleotide sequence ID" value="NZ_ASRX01000044.1"/>
</dbReference>
<dbReference type="InterPro" id="IPR008272">
    <property type="entry name" value="HB-CoA_thioesterase_AS"/>
</dbReference>
<keyword evidence="4" id="KW-1185">Reference proteome</keyword>
<comment type="similarity">
    <text evidence="1">Belongs to the 4-hydroxybenzoyl-CoA thioesterase family.</text>
</comment>
<dbReference type="eggNOG" id="COG0824">
    <property type="taxonomic scope" value="Bacteria"/>
</dbReference>
<sequence length="147" mass="17107">MSDAPPPTDARDHRTSRMHLQVRFCETDLMGVVHHANYLTYFEAGRVDWLHRRGVSYDDFVRAGVHLPVVEARVRYRKAARFDDQLVVETTCHDVKRATIRFTYRILRGAELVCEGETLLATVNHDLALKRLPEPLRELFARHELRA</sequence>
<dbReference type="Pfam" id="PF13279">
    <property type="entry name" value="4HBT_2"/>
    <property type="match status" value="1"/>
</dbReference>
<dbReference type="AlphaFoldDB" id="A0A017T2W2"/>
<gene>
    <name evidence="3" type="ORF">CAP_5360</name>
</gene>
<dbReference type="OrthoDB" id="9808429at2"/>
<dbReference type="NCBIfam" id="TIGR00051">
    <property type="entry name" value="YbgC/FadM family acyl-CoA thioesterase"/>
    <property type="match status" value="1"/>
</dbReference>
<evidence type="ECO:0000256" key="2">
    <source>
        <dbReference type="ARBA" id="ARBA00022801"/>
    </source>
</evidence>
<dbReference type="Proteomes" id="UP000019678">
    <property type="component" value="Unassembled WGS sequence"/>
</dbReference>
<dbReference type="PIRSF" id="PIRSF003230">
    <property type="entry name" value="YbgC"/>
    <property type="match status" value="1"/>
</dbReference>
<evidence type="ECO:0000256" key="1">
    <source>
        <dbReference type="ARBA" id="ARBA00005953"/>
    </source>
</evidence>